<evidence type="ECO:0000259" key="1">
    <source>
        <dbReference type="Pfam" id="PF06985"/>
    </source>
</evidence>
<proteinExistence type="predicted"/>
<name>A0ABR1Z0X6_9PEZI</name>
<keyword evidence="3" id="KW-1185">Reference proteome</keyword>
<evidence type="ECO:0000313" key="2">
    <source>
        <dbReference type="EMBL" id="KAK8244602.1"/>
    </source>
</evidence>
<protein>
    <submittedName>
        <fullName evidence="2">Heterokaryon incompatibility protein-domain-containing protein</fullName>
    </submittedName>
</protein>
<dbReference type="InterPro" id="IPR010730">
    <property type="entry name" value="HET"/>
</dbReference>
<dbReference type="EMBL" id="JBBWRZ010000002">
    <property type="protein sequence ID" value="KAK8244602.1"/>
    <property type="molecule type" value="Genomic_DNA"/>
</dbReference>
<organism evidence="2 3">
    <name type="scientific">Phyllosticta capitalensis</name>
    <dbReference type="NCBI Taxonomy" id="121624"/>
    <lineage>
        <taxon>Eukaryota</taxon>
        <taxon>Fungi</taxon>
        <taxon>Dikarya</taxon>
        <taxon>Ascomycota</taxon>
        <taxon>Pezizomycotina</taxon>
        <taxon>Dothideomycetes</taxon>
        <taxon>Dothideomycetes incertae sedis</taxon>
        <taxon>Botryosphaeriales</taxon>
        <taxon>Phyllostictaceae</taxon>
        <taxon>Phyllosticta</taxon>
    </lineage>
</organism>
<dbReference type="PANTHER" id="PTHR33112">
    <property type="entry name" value="DOMAIN PROTEIN, PUTATIVE-RELATED"/>
    <property type="match status" value="1"/>
</dbReference>
<dbReference type="PANTHER" id="PTHR33112:SF8">
    <property type="entry name" value="HETEROKARYON INCOMPATIBILITY DOMAIN-CONTAINING PROTEIN"/>
    <property type="match status" value="1"/>
</dbReference>
<comment type="caution">
    <text evidence="2">The sequence shown here is derived from an EMBL/GenBank/DDBJ whole genome shotgun (WGS) entry which is preliminary data.</text>
</comment>
<reference evidence="2 3" key="1">
    <citation type="submission" date="2024-04" db="EMBL/GenBank/DDBJ databases">
        <title>Phyllosticta paracitricarpa is synonymous to the EU quarantine fungus P. citricarpa based on phylogenomic analyses.</title>
        <authorList>
            <consortium name="Lawrence Berkeley National Laboratory"/>
            <person name="Van Ingen-Buijs V.A."/>
            <person name="Van Westerhoven A.C."/>
            <person name="Haridas S."/>
            <person name="Skiadas P."/>
            <person name="Martin F."/>
            <person name="Groenewald J.Z."/>
            <person name="Crous P.W."/>
            <person name="Seidl M.F."/>
        </authorList>
    </citation>
    <scope>NUCLEOTIDE SEQUENCE [LARGE SCALE GENOMIC DNA]</scope>
    <source>
        <strain evidence="2 3">CBS 123374</strain>
    </source>
</reference>
<gene>
    <name evidence="2" type="ORF">HDK90DRAFT_164343</name>
</gene>
<dbReference type="Pfam" id="PF06985">
    <property type="entry name" value="HET"/>
    <property type="match status" value="1"/>
</dbReference>
<accession>A0ABR1Z0X6</accession>
<sequence length="586" mass="66788">MLLCQNCCNTMEGILDPDNPRKFRRLSPEDPSIPLHVFPLSASTDSPKAFAQLRDWLDICLRTHERCNLEKSSGFLPSRLLKLWKIPTGKEFSLVLRDECLPDTRYMTLSHCWGNATADNKLRLLNETYHALRQGQSLSSLPRTFLDAFDIVDKLNLQYLWIDQLCIFQDSKEDWSNESAAMQDVYRHSFLNVSAHGAFDDKDGCFFERDGSQTPLPWMNINLGSNQRPQNFTCKASIAYYIDYLTSEGSVVHRGWILQERLLAPRVVHFGRQQMLWECNTSTSCESFPENLSKFDFDGLPNGATRPTWKNLIGGEADASVLEEYFEALGQELLRDWIQVVSDYSKTRLSFSSDKLVAISGLANDMKKRLREGNIQPQKPLDDSQDSVVYLAGIWNNMLPLGLLWELNFPRSPRPEYRAPSWSWASVEGHIIFINAFSSSGSTTLLASVDHIEVVPLRDETGEVLDGTLTMTSPIFVARISRRPQGSRSSAIQEFPHLPCLKTSDLYSADVVWDTTEKLEEVHCLPIAWRSWSPPYAWCRNSLKGLALKPVGDKFSRVGRFGIRAEEHDTFEEFLQQIPKRTVTII</sequence>
<feature type="domain" description="Heterokaryon incompatibility" evidence="1">
    <location>
        <begin position="106"/>
        <end position="260"/>
    </location>
</feature>
<evidence type="ECO:0000313" key="3">
    <source>
        <dbReference type="Proteomes" id="UP001492380"/>
    </source>
</evidence>
<dbReference type="Proteomes" id="UP001492380">
    <property type="component" value="Unassembled WGS sequence"/>
</dbReference>